<dbReference type="HAMAP" id="MF_00978">
    <property type="entry name" value="Bifunct_BirA"/>
    <property type="match status" value="1"/>
</dbReference>
<gene>
    <name evidence="6" type="primary">birA</name>
    <name evidence="8" type="ordered locus">Dde_2654</name>
</gene>
<keyword evidence="4 6" id="KW-0092">Biotin</keyword>
<dbReference type="CDD" id="cd16442">
    <property type="entry name" value="BPL"/>
    <property type="match status" value="1"/>
</dbReference>
<keyword evidence="6" id="KW-0805">Transcription regulation</keyword>
<evidence type="ECO:0000313" key="8">
    <source>
        <dbReference type="EMBL" id="ABB39450.1"/>
    </source>
</evidence>
<keyword evidence="6" id="KW-0678">Repressor</keyword>
<evidence type="ECO:0000256" key="1">
    <source>
        <dbReference type="ARBA" id="ARBA00022598"/>
    </source>
</evidence>
<feature type="binding site" evidence="6">
    <location>
        <position position="130"/>
    </location>
    <ligand>
        <name>biotin</name>
        <dbReference type="ChEBI" id="CHEBI:57586"/>
    </ligand>
</feature>
<comment type="function">
    <text evidence="6">Acts both as a biotin--[acetyl-CoA-carboxylase] ligase and a repressor.</text>
</comment>
<dbReference type="InterPro" id="IPR030855">
    <property type="entry name" value="Bifunct_BirA"/>
</dbReference>
<dbReference type="NCBIfam" id="TIGR00121">
    <property type="entry name" value="birA_ligase"/>
    <property type="match status" value="1"/>
</dbReference>
<dbReference type="CDD" id="cd00090">
    <property type="entry name" value="HTH_ARSR"/>
    <property type="match status" value="1"/>
</dbReference>
<dbReference type="PROSITE" id="PS51733">
    <property type="entry name" value="BPL_LPL_CATALYTIC"/>
    <property type="match status" value="1"/>
</dbReference>
<comment type="similarity">
    <text evidence="6">Belongs to the biotin--protein ligase family.</text>
</comment>
<dbReference type="Gene3D" id="3.30.930.10">
    <property type="entry name" value="Bira Bifunctional Protein, Domain 2"/>
    <property type="match status" value="1"/>
</dbReference>
<evidence type="ECO:0000259" key="7">
    <source>
        <dbReference type="PROSITE" id="PS51733"/>
    </source>
</evidence>
<keyword evidence="6" id="KW-0804">Transcription</keyword>
<keyword evidence="9" id="KW-1185">Reference proteome</keyword>
<dbReference type="Gene3D" id="2.30.30.100">
    <property type="match status" value="1"/>
</dbReference>
<keyword evidence="2 6" id="KW-0547">Nucleotide-binding</keyword>
<feature type="domain" description="BPL/LPL catalytic" evidence="7">
    <location>
        <begin position="92"/>
        <end position="279"/>
    </location>
</feature>
<feature type="binding site" evidence="6">
    <location>
        <begin position="106"/>
        <end position="108"/>
    </location>
    <ligand>
        <name>biotin</name>
        <dbReference type="ChEBI" id="CHEBI:57586"/>
    </ligand>
</feature>
<dbReference type="GO" id="GO:0003677">
    <property type="term" value="F:DNA binding"/>
    <property type="evidence" value="ECO:0007669"/>
    <property type="project" value="UniProtKB-UniRule"/>
</dbReference>
<proteinExistence type="inferred from homology"/>
<accession>Q30XZ6</accession>
<feature type="binding site" evidence="6">
    <location>
        <begin position="134"/>
        <end position="136"/>
    </location>
    <ligand>
        <name>biotin</name>
        <dbReference type="ChEBI" id="CHEBI:57586"/>
    </ligand>
</feature>
<dbReference type="InterPro" id="IPR013196">
    <property type="entry name" value="HTH_11"/>
</dbReference>
<dbReference type="PANTHER" id="PTHR12835:SF5">
    <property type="entry name" value="BIOTIN--PROTEIN LIGASE"/>
    <property type="match status" value="1"/>
</dbReference>
<sequence>MGLQLAFQEQGKGGAVRGAILEVLRKHDGNWVSGEELSRILGMSRAAVSKHMRLIRDAGYPVEAMTRRGYRLGGDADSLHPAAVCHGLGTRLLGRGTVLHMESVPSTNMEARVLAERGAPEGSVVLADCQTAGRGRQGRTWLSPRGGVYMSVVLRPQCAPQQVPVLTLMTVVAVVGAVRGLTGLPAMPKWPNDVLVHGRKLSGVLIEAGLVVDALDYAVAGIGINVNTVCSELERDGMRAVSLRGALETHHGTEQPQLPRAGVARAVLEGLEEAYELFRSGGGAAVVARWKQLAGITGSSIRLGRGDAVLTGKVRDVDDNGWLLLEDESGTVHRLPAGDILDG</sequence>
<dbReference type="STRING" id="207559.Dde_2654"/>
<feature type="binding site" evidence="6">
    <location>
        <position position="200"/>
    </location>
    <ligand>
        <name>biotin</name>
        <dbReference type="ChEBI" id="CHEBI:57586"/>
    </ligand>
</feature>
<protein>
    <recommendedName>
        <fullName evidence="6">Bifunctional ligase/repressor BirA</fullName>
    </recommendedName>
    <alternativeName>
        <fullName evidence="6">Biotin--[acetyl-CoA-carboxylase] ligase</fullName>
        <ecNumber evidence="6">6.3.4.15</ecNumber>
    </alternativeName>
    <alternativeName>
        <fullName evidence="6">Biotin--protein ligase</fullName>
    </alternativeName>
    <alternativeName>
        <fullName evidence="6">Biotin-[acetyl-CoA carboxylase] synthetase</fullName>
    </alternativeName>
</protein>
<dbReference type="SUPFAM" id="SSF55681">
    <property type="entry name" value="Class II aaRS and biotin synthetases"/>
    <property type="match status" value="1"/>
</dbReference>
<dbReference type="Gene3D" id="1.10.10.10">
    <property type="entry name" value="Winged helix-like DNA-binding domain superfamily/Winged helix DNA-binding domain"/>
    <property type="match status" value="1"/>
</dbReference>
<dbReference type="Pfam" id="PF03099">
    <property type="entry name" value="BPL_LplA_LipB"/>
    <property type="match status" value="1"/>
</dbReference>
<dbReference type="EC" id="6.3.4.15" evidence="6"/>
<reference evidence="8 9" key="1">
    <citation type="journal article" date="2011" name="J. Bacteriol.">
        <title>Complete genome sequence and updated annotation of Desulfovibrio alaskensis G20.</title>
        <authorList>
            <person name="Hauser L.J."/>
            <person name="Land M.L."/>
            <person name="Brown S.D."/>
            <person name="Larimer F."/>
            <person name="Keller K.L."/>
            <person name="Rapp-Giles B.J."/>
            <person name="Price M.N."/>
            <person name="Lin M."/>
            <person name="Bruce D.C."/>
            <person name="Detter J.C."/>
            <person name="Tapia R."/>
            <person name="Han C.S."/>
            <person name="Goodwin L.A."/>
            <person name="Cheng J.F."/>
            <person name="Pitluck S."/>
            <person name="Copeland A."/>
            <person name="Lucas S."/>
            <person name="Nolan M."/>
            <person name="Lapidus A.L."/>
            <person name="Palumbo A.V."/>
            <person name="Wall J.D."/>
        </authorList>
    </citation>
    <scope>NUCLEOTIDE SEQUENCE [LARGE SCALE GENOMIC DNA]</scope>
    <source>
        <strain evidence="9">ATCC BAA 1058 / DSM 17464 / G20</strain>
    </source>
</reference>
<dbReference type="EMBL" id="CP000112">
    <property type="protein sequence ID" value="ABB39450.1"/>
    <property type="molecule type" value="Genomic_DNA"/>
</dbReference>
<dbReference type="InterPro" id="IPR011991">
    <property type="entry name" value="ArsR-like_HTH"/>
</dbReference>
<dbReference type="AlphaFoldDB" id="Q30XZ6"/>
<dbReference type="InterPro" id="IPR004143">
    <property type="entry name" value="BPL_LPL_catalytic"/>
</dbReference>
<dbReference type="GO" id="GO:0005737">
    <property type="term" value="C:cytoplasm"/>
    <property type="evidence" value="ECO:0007669"/>
    <property type="project" value="TreeGrafter"/>
</dbReference>
<evidence type="ECO:0000256" key="4">
    <source>
        <dbReference type="ARBA" id="ARBA00023267"/>
    </source>
</evidence>
<name>Q30XZ6_OLEA2</name>
<dbReference type="SUPFAM" id="SSF50037">
    <property type="entry name" value="C-terminal domain of transcriptional repressors"/>
    <property type="match status" value="1"/>
</dbReference>
<dbReference type="InterPro" id="IPR036390">
    <property type="entry name" value="WH_DNA-bd_sf"/>
</dbReference>
<evidence type="ECO:0000256" key="5">
    <source>
        <dbReference type="ARBA" id="ARBA00047846"/>
    </source>
</evidence>
<dbReference type="KEGG" id="dde:Dde_2654"/>
<dbReference type="Pfam" id="PF02237">
    <property type="entry name" value="BPL_C"/>
    <property type="match status" value="1"/>
</dbReference>
<dbReference type="InterPro" id="IPR003142">
    <property type="entry name" value="BPL_C"/>
</dbReference>
<feature type="DNA-binding region" description="H-T-H motif" evidence="6">
    <location>
        <begin position="34"/>
        <end position="53"/>
    </location>
</feature>
<dbReference type="RefSeq" id="WP_011368484.1">
    <property type="nucleotide sequence ID" value="NC_007519.1"/>
</dbReference>
<keyword evidence="1 6" id="KW-0436">Ligase</keyword>
<dbReference type="InterPro" id="IPR045864">
    <property type="entry name" value="aa-tRNA-synth_II/BPL/LPL"/>
</dbReference>
<dbReference type="HOGENOM" id="CLU_051096_0_0_7"/>
<keyword evidence="6" id="KW-0238">DNA-binding</keyword>
<organism evidence="8 9">
    <name type="scientific">Oleidesulfovibrio alaskensis (strain ATCC BAA-1058 / DSM 17464 / G20)</name>
    <name type="common">Desulfovibrio alaskensis</name>
    <dbReference type="NCBI Taxonomy" id="207559"/>
    <lineage>
        <taxon>Bacteria</taxon>
        <taxon>Pseudomonadati</taxon>
        <taxon>Thermodesulfobacteriota</taxon>
        <taxon>Desulfovibrionia</taxon>
        <taxon>Desulfovibrionales</taxon>
        <taxon>Desulfovibrionaceae</taxon>
        <taxon>Oleidesulfovibrio</taxon>
    </lineage>
</organism>
<dbReference type="InterPro" id="IPR036388">
    <property type="entry name" value="WH-like_DNA-bd_sf"/>
</dbReference>
<dbReference type="GO" id="GO:0005524">
    <property type="term" value="F:ATP binding"/>
    <property type="evidence" value="ECO:0007669"/>
    <property type="project" value="UniProtKB-UniRule"/>
</dbReference>
<dbReference type="PANTHER" id="PTHR12835">
    <property type="entry name" value="BIOTIN PROTEIN LIGASE"/>
    <property type="match status" value="1"/>
</dbReference>
<evidence type="ECO:0000313" key="9">
    <source>
        <dbReference type="Proteomes" id="UP000002710"/>
    </source>
</evidence>
<dbReference type="SUPFAM" id="SSF46785">
    <property type="entry name" value="Winged helix' DNA-binding domain"/>
    <property type="match status" value="1"/>
</dbReference>
<dbReference type="Proteomes" id="UP000002710">
    <property type="component" value="Chromosome"/>
</dbReference>
<evidence type="ECO:0000256" key="6">
    <source>
        <dbReference type="HAMAP-Rule" id="MF_00978"/>
    </source>
</evidence>
<dbReference type="GO" id="GO:0004077">
    <property type="term" value="F:biotin--[biotin carboxyl-carrier protein] ligase activity"/>
    <property type="evidence" value="ECO:0007669"/>
    <property type="project" value="UniProtKB-UniRule"/>
</dbReference>
<dbReference type="eggNOG" id="COG0340">
    <property type="taxonomic scope" value="Bacteria"/>
</dbReference>
<dbReference type="Pfam" id="PF08279">
    <property type="entry name" value="HTH_11"/>
    <property type="match status" value="1"/>
</dbReference>
<dbReference type="eggNOG" id="COG1654">
    <property type="taxonomic scope" value="Bacteria"/>
</dbReference>
<dbReference type="GO" id="GO:0006355">
    <property type="term" value="P:regulation of DNA-templated transcription"/>
    <property type="evidence" value="ECO:0007669"/>
    <property type="project" value="UniProtKB-UniRule"/>
</dbReference>
<comment type="catalytic activity">
    <reaction evidence="5 6">
        <text>biotin + L-lysyl-[protein] + ATP = N(6)-biotinyl-L-lysyl-[protein] + AMP + diphosphate + H(+)</text>
        <dbReference type="Rhea" id="RHEA:11756"/>
        <dbReference type="Rhea" id="RHEA-COMP:9752"/>
        <dbReference type="Rhea" id="RHEA-COMP:10505"/>
        <dbReference type="ChEBI" id="CHEBI:15378"/>
        <dbReference type="ChEBI" id="CHEBI:29969"/>
        <dbReference type="ChEBI" id="CHEBI:30616"/>
        <dbReference type="ChEBI" id="CHEBI:33019"/>
        <dbReference type="ChEBI" id="CHEBI:57586"/>
        <dbReference type="ChEBI" id="CHEBI:83144"/>
        <dbReference type="ChEBI" id="CHEBI:456215"/>
        <dbReference type="EC" id="6.3.4.15"/>
    </reaction>
</comment>
<dbReference type="InterPro" id="IPR008988">
    <property type="entry name" value="Transcriptional_repressor_C"/>
</dbReference>
<evidence type="ECO:0000256" key="3">
    <source>
        <dbReference type="ARBA" id="ARBA00022840"/>
    </source>
</evidence>
<dbReference type="InterPro" id="IPR004408">
    <property type="entry name" value="Biotin_CoA_COase_ligase"/>
</dbReference>
<evidence type="ECO:0000256" key="2">
    <source>
        <dbReference type="ARBA" id="ARBA00022741"/>
    </source>
</evidence>
<keyword evidence="3 6" id="KW-0067">ATP-binding</keyword>